<name>A0ABD0KC64_9CAEN</name>
<accession>A0ABD0KC64</accession>
<proteinExistence type="predicted"/>
<feature type="region of interest" description="Disordered" evidence="1">
    <location>
        <begin position="68"/>
        <end position="99"/>
    </location>
</feature>
<feature type="compositionally biased region" description="Basic residues" evidence="1">
    <location>
        <begin position="68"/>
        <end position="77"/>
    </location>
</feature>
<evidence type="ECO:0000313" key="3">
    <source>
        <dbReference type="Proteomes" id="UP001519460"/>
    </source>
</evidence>
<keyword evidence="3" id="KW-1185">Reference proteome</keyword>
<sequence>MHALPWRRVARAMPACSESKQAREAGADKFRTCTAFPASQVHHAVSSLFLDLHQPAPALVLDANFRMAPRRPKHRQQRTTGKGNVETSRNACAEQQRTS</sequence>
<protein>
    <submittedName>
        <fullName evidence="2">Uncharacterized protein</fullName>
    </submittedName>
</protein>
<organism evidence="2 3">
    <name type="scientific">Batillaria attramentaria</name>
    <dbReference type="NCBI Taxonomy" id="370345"/>
    <lineage>
        <taxon>Eukaryota</taxon>
        <taxon>Metazoa</taxon>
        <taxon>Spiralia</taxon>
        <taxon>Lophotrochozoa</taxon>
        <taxon>Mollusca</taxon>
        <taxon>Gastropoda</taxon>
        <taxon>Caenogastropoda</taxon>
        <taxon>Sorbeoconcha</taxon>
        <taxon>Cerithioidea</taxon>
        <taxon>Batillariidae</taxon>
        <taxon>Batillaria</taxon>
    </lineage>
</organism>
<reference evidence="2 3" key="1">
    <citation type="journal article" date="2023" name="Sci. Data">
        <title>Genome assembly of the Korean intertidal mud-creeper Batillaria attramentaria.</title>
        <authorList>
            <person name="Patra A.K."/>
            <person name="Ho P.T."/>
            <person name="Jun S."/>
            <person name="Lee S.J."/>
            <person name="Kim Y."/>
            <person name="Won Y.J."/>
        </authorList>
    </citation>
    <scope>NUCLEOTIDE SEQUENCE [LARGE SCALE GENOMIC DNA]</scope>
    <source>
        <strain evidence="2">Wonlab-2016</strain>
    </source>
</reference>
<dbReference type="EMBL" id="JACVVK020000208">
    <property type="protein sequence ID" value="KAK7484551.1"/>
    <property type="molecule type" value="Genomic_DNA"/>
</dbReference>
<feature type="compositionally biased region" description="Polar residues" evidence="1">
    <location>
        <begin position="78"/>
        <end position="99"/>
    </location>
</feature>
<evidence type="ECO:0000256" key="1">
    <source>
        <dbReference type="SAM" id="MobiDB-lite"/>
    </source>
</evidence>
<dbReference type="AlphaFoldDB" id="A0ABD0KC64"/>
<dbReference type="Proteomes" id="UP001519460">
    <property type="component" value="Unassembled WGS sequence"/>
</dbReference>
<evidence type="ECO:0000313" key="2">
    <source>
        <dbReference type="EMBL" id="KAK7484551.1"/>
    </source>
</evidence>
<gene>
    <name evidence="2" type="ORF">BaRGS_00024183</name>
</gene>
<comment type="caution">
    <text evidence="2">The sequence shown here is derived from an EMBL/GenBank/DDBJ whole genome shotgun (WGS) entry which is preliminary data.</text>
</comment>